<dbReference type="VEuPathDB" id="MicrosporidiaDB:NEDG_00039"/>
<dbReference type="AlphaFoldDB" id="A0A177EHV7"/>
<gene>
    <name evidence="1" type="ORF">NEDG_00039</name>
</gene>
<evidence type="ECO:0000313" key="2">
    <source>
        <dbReference type="Proteomes" id="UP000185944"/>
    </source>
</evidence>
<proteinExistence type="predicted"/>
<dbReference type="Proteomes" id="UP000185944">
    <property type="component" value="Unassembled WGS sequence"/>
</dbReference>
<dbReference type="GeneID" id="93646389"/>
<dbReference type="RefSeq" id="XP_067545165.1">
    <property type="nucleotide sequence ID" value="XM_067687457.1"/>
</dbReference>
<comment type="caution">
    <text evidence="1">The sequence shown here is derived from an EMBL/GenBank/DDBJ whole genome shotgun (WGS) entry which is preliminary data.</text>
</comment>
<organism evidence="1 2">
    <name type="scientific">Nematocida displodere</name>
    <dbReference type="NCBI Taxonomy" id="1805483"/>
    <lineage>
        <taxon>Eukaryota</taxon>
        <taxon>Fungi</taxon>
        <taxon>Fungi incertae sedis</taxon>
        <taxon>Microsporidia</taxon>
        <taxon>Nematocida</taxon>
    </lineage>
</organism>
<keyword evidence="2" id="KW-1185">Reference proteome</keyword>
<dbReference type="OrthoDB" id="2193043at2759"/>
<protein>
    <submittedName>
        <fullName evidence="1">Uncharacterized protein</fullName>
    </submittedName>
</protein>
<sequence>MGFIFSKLYRGNTLSILVLKPWQAKRYSLVDEFFSSVVAGFRVLFKYANEYMVYHKITAAGRTFSVLEMHNHQSSDVFWDCVQNMHGVIYFIESLSSTTIKEVLARIDSIKVANQTAALLLVVISTAQAPEDYILFKKSVKYLLAERRYLIVDGHDQKHPHTQAPITKDAICQGLSWILEEW</sequence>
<reference evidence="1 2" key="1">
    <citation type="submission" date="2016-02" db="EMBL/GenBank/DDBJ databases">
        <title>Discovery of a natural microsporidian pathogen with a broad tissue tropism in Caenorhabditis elegans.</title>
        <authorList>
            <person name="Luallen R.J."/>
            <person name="Reinke A.W."/>
            <person name="Tong L."/>
            <person name="Botts M.R."/>
            <person name="Felix M.-A."/>
            <person name="Troemel E.R."/>
        </authorList>
    </citation>
    <scope>NUCLEOTIDE SEQUENCE [LARGE SCALE GENOMIC DNA]</scope>
    <source>
        <strain evidence="1 2">JUm2807</strain>
    </source>
</reference>
<accession>A0A177EHV7</accession>
<name>A0A177EHV7_9MICR</name>
<dbReference type="EMBL" id="LTDL01000014">
    <property type="protein sequence ID" value="OAG31564.1"/>
    <property type="molecule type" value="Genomic_DNA"/>
</dbReference>
<evidence type="ECO:0000313" key="1">
    <source>
        <dbReference type="EMBL" id="OAG31564.1"/>
    </source>
</evidence>